<dbReference type="CDD" id="cd03137">
    <property type="entry name" value="GATase1_AraC_1"/>
    <property type="match status" value="1"/>
</dbReference>
<dbReference type="InterPro" id="IPR002818">
    <property type="entry name" value="DJ-1/PfpI"/>
</dbReference>
<accession>A0A0B3YS20</accession>
<dbReference type="Gene3D" id="3.40.50.880">
    <property type="match status" value="1"/>
</dbReference>
<protein>
    <submittedName>
        <fullName evidence="5">Transcriptional regulator</fullName>
    </submittedName>
</protein>
<dbReference type="Gene3D" id="1.10.10.60">
    <property type="entry name" value="Homeodomain-like"/>
    <property type="match status" value="2"/>
</dbReference>
<dbReference type="InterPro" id="IPR009057">
    <property type="entry name" value="Homeodomain-like_sf"/>
</dbReference>
<evidence type="ECO:0000256" key="3">
    <source>
        <dbReference type="ARBA" id="ARBA00023163"/>
    </source>
</evidence>
<dbReference type="InterPro" id="IPR029062">
    <property type="entry name" value="Class_I_gatase-like"/>
</dbReference>
<evidence type="ECO:0000313" key="5">
    <source>
        <dbReference type="EMBL" id="KHT57467.1"/>
    </source>
</evidence>
<dbReference type="EMBL" id="JWLW01000003">
    <property type="protein sequence ID" value="KHT57467.1"/>
    <property type="molecule type" value="Genomic_DNA"/>
</dbReference>
<dbReference type="InterPro" id="IPR018060">
    <property type="entry name" value="HTH_AraC"/>
</dbReference>
<dbReference type="PROSITE" id="PS00041">
    <property type="entry name" value="HTH_ARAC_FAMILY_1"/>
    <property type="match status" value="1"/>
</dbReference>
<proteinExistence type="predicted"/>
<dbReference type="SUPFAM" id="SSF52317">
    <property type="entry name" value="Class I glutamine amidotransferase-like"/>
    <property type="match status" value="1"/>
</dbReference>
<dbReference type="RefSeq" id="WP_039216553.1">
    <property type="nucleotide sequence ID" value="NZ_JWLW01000003.1"/>
</dbReference>
<evidence type="ECO:0000259" key="4">
    <source>
        <dbReference type="PROSITE" id="PS01124"/>
    </source>
</evidence>
<dbReference type="GO" id="GO:0043565">
    <property type="term" value="F:sequence-specific DNA binding"/>
    <property type="evidence" value="ECO:0007669"/>
    <property type="project" value="InterPro"/>
</dbReference>
<dbReference type="PANTHER" id="PTHR43130">
    <property type="entry name" value="ARAC-FAMILY TRANSCRIPTIONAL REGULATOR"/>
    <property type="match status" value="1"/>
</dbReference>
<gene>
    <name evidence="5" type="ORF">RJ41_02190</name>
</gene>
<dbReference type="PANTHER" id="PTHR43130:SF3">
    <property type="entry name" value="HTH-TYPE TRANSCRIPTIONAL REGULATOR RV1931C"/>
    <property type="match status" value="1"/>
</dbReference>
<dbReference type="Pfam" id="PF01965">
    <property type="entry name" value="DJ-1_PfpI"/>
    <property type="match status" value="1"/>
</dbReference>
<comment type="caution">
    <text evidence="5">The sequence shown here is derived from an EMBL/GenBank/DDBJ whole genome shotgun (WGS) entry which is preliminary data.</text>
</comment>
<dbReference type="InterPro" id="IPR018062">
    <property type="entry name" value="HTH_AraC-typ_CS"/>
</dbReference>
<dbReference type="SUPFAM" id="SSF46689">
    <property type="entry name" value="Homeodomain-like"/>
    <property type="match status" value="2"/>
</dbReference>
<evidence type="ECO:0000256" key="1">
    <source>
        <dbReference type="ARBA" id="ARBA00023015"/>
    </source>
</evidence>
<dbReference type="InterPro" id="IPR052158">
    <property type="entry name" value="INH-QAR"/>
</dbReference>
<feature type="domain" description="HTH araC/xylS-type" evidence="4">
    <location>
        <begin position="215"/>
        <end position="313"/>
    </location>
</feature>
<evidence type="ECO:0000256" key="2">
    <source>
        <dbReference type="ARBA" id="ARBA00023125"/>
    </source>
</evidence>
<dbReference type="SMART" id="SM00342">
    <property type="entry name" value="HTH_ARAC"/>
    <property type="match status" value="1"/>
</dbReference>
<name>A0A0B3YS20_9ALTE</name>
<organism evidence="5 6">
    <name type="scientific">Alteromonas marina</name>
    <dbReference type="NCBI Taxonomy" id="203795"/>
    <lineage>
        <taxon>Bacteria</taxon>
        <taxon>Pseudomonadati</taxon>
        <taxon>Pseudomonadota</taxon>
        <taxon>Gammaproteobacteria</taxon>
        <taxon>Alteromonadales</taxon>
        <taxon>Alteromonadaceae</taxon>
        <taxon>Alteromonas/Salinimonas group</taxon>
        <taxon>Alteromonas</taxon>
    </lineage>
</organism>
<dbReference type="OrthoDB" id="9803764at2"/>
<dbReference type="AlphaFoldDB" id="A0A0B3YS20"/>
<keyword evidence="1" id="KW-0805">Transcription regulation</keyword>
<keyword evidence="2" id="KW-0238">DNA-binding</keyword>
<keyword evidence="6" id="KW-1185">Reference proteome</keyword>
<dbReference type="GO" id="GO:0003700">
    <property type="term" value="F:DNA-binding transcription factor activity"/>
    <property type="evidence" value="ECO:0007669"/>
    <property type="project" value="InterPro"/>
</dbReference>
<reference evidence="5 6" key="1">
    <citation type="submission" date="2014-12" db="EMBL/GenBank/DDBJ databases">
        <title>Genome sequencing of Alteromonas marina AD001.</title>
        <authorList>
            <person name="Adrian T.G.S."/>
            <person name="Chan K.G."/>
        </authorList>
    </citation>
    <scope>NUCLEOTIDE SEQUENCE [LARGE SCALE GENOMIC DNA]</scope>
    <source>
        <strain evidence="5 6">AD001</strain>
    </source>
</reference>
<dbReference type="Pfam" id="PF12833">
    <property type="entry name" value="HTH_18"/>
    <property type="match status" value="1"/>
</dbReference>
<dbReference type="PROSITE" id="PS01124">
    <property type="entry name" value="HTH_ARAC_FAMILY_2"/>
    <property type="match status" value="1"/>
</dbReference>
<evidence type="ECO:0000313" key="6">
    <source>
        <dbReference type="Proteomes" id="UP000031197"/>
    </source>
</evidence>
<sequence length="318" mass="35696">MRKLICLLAYEGMELLDFAGPQSAFYEALQGMDDSYELKIVGFDRSIVQCEAGLQFIPSTSMDDICACHTLIIPGGKGARSLSITPSQLESLNRLMLNSERVATICTGAYLIARTGLPDNTTIATHWAFTSDLQSQYPALNVEREKLFVQHGKYWSSAGVTSGIDLTLRLIEIDYGVGLAHHVAKHLVVYSKRSGNQKQFSNVLDIQKPKSDRLAKIISWIGEHIDEIITVKQLSDLVYLSERQCHRLFLKEANMTPAQFVEKYRMQLASDLLATTDKEIKTIALVVGFRTYHGFARAFERCFSVTPTAYRKAFLLKN</sequence>
<keyword evidence="3" id="KW-0804">Transcription</keyword>
<dbReference type="Proteomes" id="UP000031197">
    <property type="component" value="Unassembled WGS sequence"/>
</dbReference>